<dbReference type="GeneID" id="66516891"/>
<dbReference type="InterPro" id="IPR050204">
    <property type="entry name" value="AraC_XylS_family_regulators"/>
</dbReference>
<dbReference type="RefSeq" id="WP_046568655.1">
    <property type="nucleotide sequence ID" value="NZ_CP010026.1"/>
</dbReference>
<evidence type="ECO:0000256" key="3">
    <source>
        <dbReference type="ARBA" id="ARBA00023163"/>
    </source>
</evidence>
<dbReference type="InterPro" id="IPR018062">
    <property type="entry name" value="HTH_AraC-typ_CS"/>
</dbReference>
<dbReference type="Pfam" id="PF12833">
    <property type="entry name" value="HTH_18"/>
    <property type="match status" value="1"/>
</dbReference>
<dbReference type="InterPro" id="IPR018060">
    <property type="entry name" value="HTH_AraC"/>
</dbReference>
<organism evidence="5 6">
    <name type="scientific">Paraburkholderia fungorum</name>
    <dbReference type="NCBI Taxonomy" id="134537"/>
    <lineage>
        <taxon>Bacteria</taxon>
        <taxon>Pseudomonadati</taxon>
        <taxon>Pseudomonadota</taxon>
        <taxon>Betaproteobacteria</taxon>
        <taxon>Burkholderiales</taxon>
        <taxon>Burkholderiaceae</taxon>
        <taxon>Paraburkholderia</taxon>
    </lineage>
</organism>
<dbReference type="Proteomes" id="UP000032614">
    <property type="component" value="Chromosome 1"/>
</dbReference>
<keyword evidence="3" id="KW-0804">Transcription</keyword>
<name>A0AAU8T2Q4_9BURK</name>
<evidence type="ECO:0000259" key="4">
    <source>
        <dbReference type="PROSITE" id="PS01124"/>
    </source>
</evidence>
<feature type="domain" description="HTH araC/xylS-type" evidence="4">
    <location>
        <begin position="214"/>
        <end position="314"/>
    </location>
</feature>
<dbReference type="EMBL" id="CP010026">
    <property type="protein sequence ID" value="AJZ60467.1"/>
    <property type="molecule type" value="Genomic_DNA"/>
</dbReference>
<proteinExistence type="predicted"/>
<reference evidence="5 6" key="1">
    <citation type="journal article" date="2015" name="Genome Announc.">
        <title>Complete genome sequences for 59 burkholderia isolates, both pathogenic and near neighbor.</title>
        <authorList>
            <person name="Johnson S.L."/>
            <person name="Bishop-Lilly K.A."/>
            <person name="Ladner J.T."/>
            <person name="Daligault H.E."/>
            <person name="Davenport K.W."/>
            <person name="Jaissle J."/>
            <person name="Frey K.G."/>
            <person name="Koroleva G.I."/>
            <person name="Bruce D.C."/>
            <person name="Coyne S.R."/>
            <person name="Broomall S.M."/>
            <person name="Li P.E."/>
            <person name="Teshima H."/>
            <person name="Gibbons H.S."/>
            <person name="Palacios G.F."/>
            <person name="Rosenzweig C.N."/>
            <person name="Redden C.L."/>
            <person name="Xu Y."/>
            <person name="Minogue T.D."/>
            <person name="Chain P.S."/>
        </authorList>
    </citation>
    <scope>NUCLEOTIDE SEQUENCE [LARGE SCALE GENOMIC DNA]</scope>
    <source>
        <strain evidence="5 6">ATCC BAA-463</strain>
    </source>
</reference>
<dbReference type="PROSITE" id="PS01124">
    <property type="entry name" value="HTH_ARAC_FAMILY_2"/>
    <property type="match status" value="1"/>
</dbReference>
<accession>A0AAU8T2Q4</accession>
<dbReference type="SMART" id="SM00342">
    <property type="entry name" value="HTH_ARAC"/>
    <property type="match status" value="1"/>
</dbReference>
<dbReference type="InterPro" id="IPR035418">
    <property type="entry name" value="AraC-bd_2"/>
</dbReference>
<evidence type="ECO:0000313" key="5">
    <source>
        <dbReference type="EMBL" id="AJZ60467.1"/>
    </source>
</evidence>
<dbReference type="Gene3D" id="1.10.10.60">
    <property type="entry name" value="Homeodomain-like"/>
    <property type="match status" value="1"/>
</dbReference>
<keyword evidence="2" id="KW-0238">DNA-binding</keyword>
<dbReference type="PANTHER" id="PTHR46796">
    <property type="entry name" value="HTH-TYPE TRANSCRIPTIONAL ACTIVATOR RHAS-RELATED"/>
    <property type="match status" value="1"/>
</dbReference>
<dbReference type="GO" id="GO:0003700">
    <property type="term" value="F:DNA-binding transcription factor activity"/>
    <property type="evidence" value="ECO:0007669"/>
    <property type="project" value="InterPro"/>
</dbReference>
<evidence type="ECO:0000256" key="1">
    <source>
        <dbReference type="ARBA" id="ARBA00023015"/>
    </source>
</evidence>
<keyword evidence="1" id="KW-0805">Transcription regulation</keyword>
<sequence length="349" mass="38048">MPQPLKFDSVLLKASDAEEIWRTALSPMYELKRSEGALAAKMTTWDLGGTMLLTSHATRDEVQFKRTRRRIAVSGVDHYLIHCLLGGELVSEFAAGEQQRVPLRSVAVRDMAVENIGFARNAPMLTLSVPRLALDKRMPERARLHGASFAEGDPIGALVASHVCTLADTLTAMTVEESKVAAEATLALLAACLLPKAEFSVSESDPRLAPMLRAHAVALIERRLGDAELGPEILCGALKVSRTVLYGLFAEFGGVARYVRSRRLDEAMRRLADRRHARHRIGEIAFSVGFSSEPTFNRAFRERFGCSPGEARAEVEARVAKQPDADKVASEPASALGAKYEAAVRGLRG</sequence>
<evidence type="ECO:0000256" key="2">
    <source>
        <dbReference type="ARBA" id="ARBA00023125"/>
    </source>
</evidence>
<protein>
    <submittedName>
        <fullName evidence="5">Helix-turn-helix domain protein</fullName>
    </submittedName>
</protein>
<dbReference type="Pfam" id="PF14525">
    <property type="entry name" value="AraC_binding_2"/>
    <property type="match status" value="1"/>
</dbReference>
<gene>
    <name evidence="5" type="ORF">OI25_2955</name>
</gene>
<evidence type="ECO:0000313" key="6">
    <source>
        <dbReference type="Proteomes" id="UP000032614"/>
    </source>
</evidence>
<dbReference type="InterPro" id="IPR009057">
    <property type="entry name" value="Homeodomain-like_sf"/>
</dbReference>
<dbReference type="KEGG" id="bfn:OI25_2955"/>
<dbReference type="GO" id="GO:0043565">
    <property type="term" value="F:sequence-specific DNA binding"/>
    <property type="evidence" value="ECO:0007669"/>
    <property type="project" value="InterPro"/>
</dbReference>
<dbReference type="PROSITE" id="PS00041">
    <property type="entry name" value="HTH_ARAC_FAMILY_1"/>
    <property type="match status" value="1"/>
</dbReference>
<dbReference type="InterPro" id="IPR020449">
    <property type="entry name" value="Tscrpt_reg_AraC-type_HTH"/>
</dbReference>
<dbReference type="PRINTS" id="PR00032">
    <property type="entry name" value="HTHARAC"/>
</dbReference>
<dbReference type="AlphaFoldDB" id="A0AAU8T2Q4"/>
<dbReference type="SUPFAM" id="SSF46689">
    <property type="entry name" value="Homeodomain-like"/>
    <property type="match status" value="1"/>
</dbReference>
<dbReference type="PANTHER" id="PTHR46796:SF6">
    <property type="entry name" value="ARAC SUBFAMILY"/>
    <property type="match status" value="1"/>
</dbReference>